<dbReference type="EMBL" id="UYWY01019709">
    <property type="protein sequence ID" value="VDM38896.1"/>
    <property type="molecule type" value="Genomic_DNA"/>
</dbReference>
<evidence type="ECO:0000313" key="2">
    <source>
        <dbReference type="Proteomes" id="UP000050794"/>
    </source>
</evidence>
<sequence>MASSTPGFSSTRQVVHEPVLINSRYPHKRRAVVVYNIRIIDERQRRNAERELQSRDVRAELPSFINNSPTYLIEEAGPVWQGAEEVVVSEFDSSLVEEAASTCVNACKETPSQQQPYEPLTSSPYELNVPKAIGFNYLQFFENINVSPHSPVVGIENDEEVRLFGVQRSYDRETNAYQQQIACDLQIASTSEEYPSVPSFSDSTTDEYLHAISSLYRSNRKSLRLQRQAKRDVSGETFACYRRSSDDAVPCCMKSEYRTEVEALLYSCFGDTRLARCHSPSVVECVRDVIDCVCSSQLPSSPYQADSEVGNVERWPMEIVFVDELITSRKRRNVEYSTVYSSRCALCDLSGILHRERHVLQVCHVVRL</sequence>
<name>A0A183UGF5_TOXCA</name>
<evidence type="ECO:0000313" key="3">
    <source>
        <dbReference type="WBParaSite" id="TCNE_0000757501-mRNA-1"/>
    </source>
</evidence>
<dbReference type="Proteomes" id="UP000050794">
    <property type="component" value="Unassembled WGS sequence"/>
</dbReference>
<proteinExistence type="predicted"/>
<dbReference type="WBParaSite" id="TCNE_0000757501-mRNA-1">
    <property type="protein sequence ID" value="TCNE_0000757501-mRNA-1"/>
    <property type="gene ID" value="TCNE_0000757501"/>
</dbReference>
<keyword evidence="2" id="KW-1185">Reference proteome</keyword>
<gene>
    <name evidence="1" type="ORF">TCNE_LOCUS7575</name>
</gene>
<accession>A0A183UGF5</accession>
<evidence type="ECO:0000313" key="1">
    <source>
        <dbReference type="EMBL" id="VDM38896.1"/>
    </source>
</evidence>
<organism evidence="2 3">
    <name type="scientific">Toxocara canis</name>
    <name type="common">Canine roundworm</name>
    <dbReference type="NCBI Taxonomy" id="6265"/>
    <lineage>
        <taxon>Eukaryota</taxon>
        <taxon>Metazoa</taxon>
        <taxon>Ecdysozoa</taxon>
        <taxon>Nematoda</taxon>
        <taxon>Chromadorea</taxon>
        <taxon>Rhabditida</taxon>
        <taxon>Spirurina</taxon>
        <taxon>Ascaridomorpha</taxon>
        <taxon>Ascaridoidea</taxon>
        <taxon>Toxocaridae</taxon>
        <taxon>Toxocara</taxon>
    </lineage>
</organism>
<reference evidence="3" key="1">
    <citation type="submission" date="2016-06" db="UniProtKB">
        <authorList>
            <consortium name="WormBaseParasite"/>
        </authorList>
    </citation>
    <scope>IDENTIFICATION</scope>
</reference>
<reference evidence="1 2" key="2">
    <citation type="submission" date="2018-11" db="EMBL/GenBank/DDBJ databases">
        <authorList>
            <consortium name="Pathogen Informatics"/>
        </authorList>
    </citation>
    <scope>NUCLEOTIDE SEQUENCE [LARGE SCALE GENOMIC DNA]</scope>
</reference>
<dbReference type="AlphaFoldDB" id="A0A183UGF5"/>
<protein>
    <submittedName>
        <fullName evidence="1 3">Uncharacterized protein</fullName>
    </submittedName>
</protein>